<dbReference type="PANTHER" id="PTHR30404">
    <property type="entry name" value="N-ACETYLMURAMOYL-L-ALANINE AMIDASE"/>
    <property type="match status" value="1"/>
</dbReference>
<dbReference type="SUPFAM" id="SSF53187">
    <property type="entry name" value="Zn-dependent exopeptidases"/>
    <property type="match status" value="1"/>
</dbReference>
<dbReference type="RefSeq" id="WP_390306659.1">
    <property type="nucleotide sequence ID" value="NZ_JBHRRZ010000017.1"/>
</dbReference>
<dbReference type="InterPro" id="IPR002508">
    <property type="entry name" value="MurNAc-LAA_cat"/>
</dbReference>
<feature type="domain" description="SH3b" evidence="3">
    <location>
        <begin position="106"/>
        <end position="168"/>
    </location>
</feature>
<dbReference type="SMART" id="SM00646">
    <property type="entry name" value="Ami_3"/>
    <property type="match status" value="1"/>
</dbReference>
<keyword evidence="5" id="KW-1185">Reference proteome</keyword>
<comment type="caution">
    <text evidence="4">The sequence shown here is derived from an EMBL/GenBank/DDBJ whole genome shotgun (WGS) entry which is preliminary data.</text>
</comment>
<dbReference type="EC" id="3.5.1.28" evidence="4"/>
<reference evidence="5" key="1">
    <citation type="journal article" date="2019" name="Int. J. Syst. Evol. Microbiol.">
        <title>The Global Catalogue of Microorganisms (GCM) 10K type strain sequencing project: providing services to taxonomists for standard genome sequencing and annotation.</title>
        <authorList>
            <consortium name="The Broad Institute Genomics Platform"/>
            <consortium name="The Broad Institute Genome Sequencing Center for Infectious Disease"/>
            <person name="Wu L."/>
            <person name="Ma J."/>
        </authorList>
    </citation>
    <scope>NUCLEOTIDE SEQUENCE [LARGE SCALE GENOMIC DNA]</scope>
    <source>
        <strain evidence="5">KCTC 13193</strain>
    </source>
</reference>
<evidence type="ECO:0000259" key="3">
    <source>
        <dbReference type="PROSITE" id="PS51781"/>
    </source>
</evidence>
<dbReference type="InterPro" id="IPR050695">
    <property type="entry name" value="N-acetylmuramoyl_amidase_3"/>
</dbReference>
<dbReference type="Pfam" id="PF01520">
    <property type="entry name" value="Amidase_3"/>
    <property type="match status" value="1"/>
</dbReference>
<proteinExistence type="predicted"/>
<dbReference type="Gene3D" id="2.30.30.40">
    <property type="entry name" value="SH3 Domains"/>
    <property type="match status" value="2"/>
</dbReference>
<dbReference type="InterPro" id="IPR017293">
    <property type="entry name" value="N-acetylmuramoyl-L-ala_amidase"/>
</dbReference>
<sequence>MYWRKYWMFGAGLLLLFILFSPAESSANSKETYEVGNQVLNVREAPSRNANIIGTLSGSDTITVFQEKHGWVQTYYGGKEAWVAKHYLIPLTHSSQKSQSTRQSYNESATIQANGVRIRTGPGTDYRVIDIAAAGDTFQISGTDGEWHKIVLGNGSAGWVASWLTDFPAGGANSQAVPSPASAQTSNGSLSGLKIVVDPGHGGKDVGAIGLNGVHEKDLITSTAEYVAEELRRSGADVTLTRNGDYFVSLGRRSSISNTQAADAFISLHYNSFPILAANGIRTYYNSNGQTLAQQLQGSLASNLPLDNGGTHYGDYRVLRNTAAPAVLLELGFISNPNDLQEVQTPYYQSNAAQAITNGLKQYFN</sequence>
<keyword evidence="1 4" id="KW-0378">Hydrolase</keyword>
<dbReference type="Pfam" id="PF08239">
    <property type="entry name" value="SH3_3"/>
    <property type="match status" value="2"/>
</dbReference>
<evidence type="ECO:0000313" key="4">
    <source>
        <dbReference type="EMBL" id="MFC2949019.1"/>
    </source>
</evidence>
<evidence type="ECO:0000256" key="2">
    <source>
        <dbReference type="ARBA" id="ARBA00023316"/>
    </source>
</evidence>
<dbReference type="PIRSF" id="PIRSF037846">
    <property type="entry name" value="Autolysin_YrvJ_prd"/>
    <property type="match status" value="1"/>
</dbReference>
<accession>A0ABV7A835</accession>
<name>A0ABV7A835_9BACI</name>
<organism evidence="4 5">
    <name type="scientific">Virgibacillus sediminis</name>
    <dbReference type="NCBI Taxonomy" id="202260"/>
    <lineage>
        <taxon>Bacteria</taxon>
        <taxon>Bacillati</taxon>
        <taxon>Bacillota</taxon>
        <taxon>Bacilli</taxon>
        <taxon>Bacillales</taxon>
        <taxon>Bacillaceae</taxon>
        <taxon>Virgibacillus</taxon>
    </lineage>
</organism>
<feature type="domain" description="SH3b" evidence="3">
    <location>
        <begin position="30"/>
        <end position="92"/>
    </location>
</feature>
<keyword evidence="2" id="KW-0961">Cell wall biogenesis/degradation</keyword>
<protein>
    <submittedName>
        <fullName evidence="4">N-acetylmuramoyl-L-alanine amidase</fullName>
        <ecNumber evidence="4">3.5.1.28</ecNumber>
    </submittedName>
</protein>
<dbReference type="GO" id="GO:0008745">
    <property type="term" value="F:N-acetylmuramoyl-L-alanine amidase activity"/>
    <property type="evidence" value="ECO:0007669"/>
    <property type="project" value="UniProtKB-EC"/>
</dbReference>
<dbReference type="PANTHER" id="PTHR30404:SF0">
    <property type="entry name" value="N-ACETYLMURAMOYL-L-ALANINE AMIDASE AMIC"/>
    <property type="match status" value="1"/>
</dbReference>
<dbReference type="Gene3D" id="3.40.630.40">
    <property type="entry name" value="Zn-dependent exopeptidases"/>
    <property type="match status" value="1"/>
</dbReference>
<dbReference type="InterPro" id="IPR003646">
    <property type="entry name" value="SH3-like_bac-type"/>
</dbReference>
<evidence type="ECO:0000313" key="5">
    <source>
        <dbReference type="Proteomes" id="UP001595387"/>
    </source>
</evidence>
<dbReference type="PROSITE" id="PS51781">
    <property type="entry name" value="SH3B"/>
    <property type="match status" value="2"/>
</dbReference>
<dbReference type="Proteomes" id="UP001595387">
    <property type="component" value="Unassembled WGS sequence"/>
</dbReference>
<dbReference type="SMART" id="SM00287">
    <property type="entry name" value="SH3b"/>
    <property type="match status" value="2"/>
</dbReference>
<dbReference type="CDD" id="cd02696">
    <property type="entry name" value="MurNAc-LAA"/>
    <property type="match status" value="1"/>
</dbReference>
<gene>
    <name evidence="4" type="ORF">ACFODW_11795</name>
</gene>
<dbReference type="EMBL" id="JBHRRZ010000017">
    <property type="protein sequence ID" value="MFC2949019.1"/>
    <property type="molecule type" value="Genomic_DNA"/>
</dbReference>
<evidence type="ECO:0000256" key="1">
    <source>
        <dbReference type="ARBA" id="ARBA00022801"/>
    </source>
</evidence>